<keyword evidence="3" id="KW-1185">Reference proteome</keyword>
<protein>
    <submittedName>
        <fullName evidence="2">Uncharacterized protein</fullName>
    </submittedName>
</protein>
<gene>
    <name evidence="2" type="ORF">OGATHE_003965</name>
</gene>
<dbReference type="Proteomes" id="UP000788993">
    <property type="component" value="Unassembled WGS sequence"/>
</dbReference>
<organism evidence="2 3">
    <name type="scientific">Ogataea polymorpha</name>
    <dbReference type="NCBI Taxonomy" id="460523"/>
    <lineage>
        <taxon>Eukaryota</taxon>
        <taxon>Fungi</taxon>
        <taxon>Dikarya</taxon>
        <taxon>Ascomycota</taxon>
        <taxon>Saccharomycotina</taxon>
        <taxon>Pichiomycetes</taxon>
        <taxon>Pichiales</taxon>
        <taxon>Pichiaceae</taxon>
        <taxon>Ogataea</taxon>
    </lineage>
</organism>
<evidence type="ECO:0000313" key="3">
    <source>
        <dbReference type="Proteomes" id="UP000788993"/>
    </source>
</evidence>
<comment type="caution">
    <text evidence="2">The sequence shown here is derived from an EMBL/GenBank/DDBJ whole genome shotgun (WGS) entry which is preliminary data.</text>
</comment>
<evidence type="ECO:0000256" key="1">
    <source>
        <dbReference type="SAM" id="MobiDB-lite"/>
    </source>
</evidence>
<accession>A0A9P8T4J8</accession>
<feature type="region of interest" description="Disordered" evidence="1">
    <location>
        <begin position="121"/>
        <end position="147"/>
    </location>
</feature>
<proteinExistence type="predicted"/>
<reference evidence="2" key="2">
    <citation type="submission" date="2021-01" db="EMBL/GenBank/DDBJ databases">
        <authorList>
            <person name="Schikora-Tamarit M.A."/>
        </authorList>
    </citation>
    <scope>NUCLEOTIDE SEQUENCE</scope>
    <source>
        <strain evidence="2">NCAIM Y.01608</strain>
    </source>
</reference>
<name>A0A9P8T4J8_9ASCO</name>
<reference evidence="2" key="1">
    <citation type="journal article" date="2021" name="Open Biol.">
        <title>Shared evolutionary footprints suggest mitochondrial oxidative damage underlies multiple complex I losses in fungi.</title>
        <authorList>
            <person name="Schikora-Tamarit M.A."/>
            <person name="Marcet-Houben M."/>
            <person name="Nosek J."/>
            <person name="Gabaldon T."/>
        </authorList>
    </citation>
    <scope>NUCLEOTIDE SEQUENCE</scope>
    <source>
        <strain evidence="2">NCAIM Y.01608</strain>
    </source>
</reference>
<feature type="compositionally biased region" description="Low complexity" evidence="1">
    <location>
        <begin position="127"/>
        <end position="143"/>
    </location>
</feature>
<dbReference type="EMBL" id="JAEUBD010001178">
    <property type="protein sequence ID" value="KAH3665150.1"/>
    <property type="molecule type" value="Genomic_DNA"/>
</dbReference>
<sequence>MNELAERNAAVLASLYDAISLKFMVERERVSLPGLGCGRGCVVARSSGGCMSFCWSSASTLSSSISSGMSCTFCKNSGLMKSFDAARWSMWYTSCVSCLSVCRSDNLPPNFFFISTDGDTKYDSPDSPVLSRGSSPSSSSFSSTAGRPGVRNGVCNGEPCWLCCICNCRSVSRCDSETDVVSDRCFLCLVILGDKNAGGV</sequence>
<dbReference type="AlphaFoldDB" id="A0A9P8T4J8"/>
<evidence type="ECO:0000313" key="2">
    <source>
        <dbReference type="EMBL" id="KAH3665150.1"/>
    </source>
</evidence>